<evidence type="ECO:0000256" key="4">
    <source>
        <dbReference type="SAM" id="SignalP"/>
    </source>
</evidence>
<dbReference type="SUPFAM" id="SSF49373">
    <property type="entry name" value="Invasin/intimin cell-adhesion fragments"/>
    <property type="match status" value="1"/>
</dbReference>
<dbReference type="PRINTS" id="PR00132">
    <property type="entry name" value="GLHYDRLASE2"/>
</dbReference>
<feature type="signal peptide" evidence="4">
    <location>
        <begin position="1"/>
        <end position="20"/>
    </location>
</feature>
<dbReference type="PANTHER" id="PTHR42732:SF1">
    <property type="entry name" value="BETA-MANNOSIDASE"/>
    <property type="match status" value="1"/>
</dbReference>
<feature type="domain" description="Glycosyl hydrolases family 2 sugar binding" evidence="7">
    <location>
        <begin position="83"/>
        <end position="174"/>
    </location>
</feature>
<dbReference type="Pfam" id="PF16355">
    <property type="entry name" value="DUF4982"/>
    <property type="match status" value="1"/>
</dbReference>
<reference evidence="10 11" key="1">
    <citation type="submission" date="2024-03" db="EMBL/GenBank/DDBJ databases">
        <title>Mouse gut bacterial collection (mGBC) of GemPharmatech.</title>
        <authorList>
            <person name="He Y."/>
            <person name="Dong L."/>
            <person name="Wu D."/>
            <person name="Gao X."/>
            <person name="Lin Z."/>
        </authorList>
    </citation>
    <scope>NUCLEOTIDE SEQUENCE [LARGE SCALE GENOMIC DNA]</scope>
    <source>
        <strain evidence="10 11">54-13</strain>
    </source>
</reference>
<dbReference type="InterPro" id="IPR006104">
    <property type="entry name" value="Glyco_hydro_2_N"/>
</dbReference>
<keyword evidence="11" id="KW-1185">Reference proteome</keyword>
<dbReference type="InterPro" id="IPR008964">
    <property type="entry name" value="Invasin/intimin_cell_adhesion"/>
</dbReference>
<dbReference type="SUPFAM" id="SSF49303">
    <property type="entry name" value="beta-Galactosidase/glucuronidase domain"/>
    <property type="match status" value="1"/>
</dbReference>
<dbReference type="InterPro" id="IPR040605">
    <property type="entry name" value="Glyco_hydro2_dom5"/>
</dbReference>
<dbReference type="InterPro" id="IPR006102">
    <property type="entry name" value="Ig-like_GH2"/>
</dbReference>
<dbReference type="RefSeq" id="WP_121698514.1">
    <property type="nucleotide sequence ID" value="NZ_JBCLPP010000024.1"/>
</dbReference>
<keyword evidence="2 10" id="KW-0378">Hydrolase</keyword>
<gene>
    <name evidence="10" type="ORF">AAK873_09420</name>
</gene>
<dbReference type="InterPro" id="IPR036156">
    <property type="entry name" value="Beta-gal/glucu_dom_sf"/>
</dbReference>
<evidence type="ECO:0000256" key="1">
    <source>
        <dbReference type="ARBA" id="ARBA00007401"/>
    </source>
</evidence>
<dbReference type="GO" id="GO:0016787">
    <property type="term" value="F:hydrolase activity"/>
    <property type="evidence" value="ECO:0007669"/>
    <property type="project" value="UniProtKB-KW"/>
</dbReference>
<feature type="domain" description="Glycoside hydrolase family 2" evidence="9">
    <location>
        <begin position="726"/>
        <end position="827"/>
    </location>
</feature>
<keyword evidence="3" id="KW-0326">Glycosidase</keyword>
<dbReference type="PROSITE" id="PS00608">
    <property type="entry name" value="GLYCOSYL_HYDROL_F2_2"/>
    <property type="match status" value="1"/>
</dbReference>
<dbReference type="InterPro" id="IPR017853">
    <property type="entry name" value="GH"/>
</dbReference>
<dbReference type="Pfam" id="PF02837">
    <property type="entry name" value="Glyco_hydro_2_N"/>
    <property type="match status" value="1"/>
</dbReference>
<dbReference type="Pfam" id="PF02836">
    <property type="entry name" value="Glyco_hydro_2_C"/>
    <property type="match status" value="1"/>
</dbReference>
<feature type="domain" description="Glycoside hydrolase family 2 immunoglobulin-like beta-sandwich" evidence="5">
    <location>
        <begin position="195"/>
        <end position="291"/>
    </location>
</feature>
<dbReference type="Gene3D" id="2.60.120.260">
    <property type="entry name" value="Galactose-binding domain-like"/>
    <property type="match status" value="1"/>
</dbReference>
<accession>A0ABV4CZ51</accession>
<feature type="domain" description="DUF4982" evidence="8">
    <location>
        <begin position="654"/>
        <end position="713"/>
    </location>
</feature>
<dbReference type="SUPFAM" id="SSF51445">
    <property type="entry name" value="(Trans)glycosidases"/>
    <property type="match status" value="1"/>
</dbReference>
<dbReference type="Proteomes" id="UP001565200">
    <property type="component" value="Unassembled WGS sequence"/>
</dbReference>
<dbReference type="EMBL" id="JBCLPP010000024">
    <property type="protein sequence ID" value="MEY8245830.1"/>
    <property type="molecule type" value="Genomic_DNA"/>
</dbReference>
<dbReference type="Pfam" id="PF00703">
    <property type="entry name" value="Glyco_hydro_2"/>
    <property type="match status" value="1"/>
</dbReference>
<evidence type="ECO:0000259" key="9">
    <source>
        <dbReference type="Pfam" id="PF18565"/>
    </source>
</evidence>
<dbReference type="SUPFAM" id="SSF49785">
    <property type="entry name" value="Galactose-binding domain-like"/>
    <property type="match status" value="1"/>
</dbReference>
<evidence type="ECO:0000256" key="2">
    <source>
        <dbReference type="ARBA" id="ARBA00022801"/>
    </source>
</evidence>
<dbReference type="Gene3D" id="3.20.20.80">
    <property type="entry name" value="Glycosidases"/>
    <property type="match status" value="1"/>
</dbReference>
<dbReference type="InterPro" id="IPR032311">
    <property type="entry name" value="DUF4982"/>
</dbReference>
<dbReference type="PANTHER" id="PTHR42732">
    <property type="entry name" value="BETA-GALACTOSIDASE"/>
    <property type="match status" value="1"/>
</dbReference>
<dbReference type="InterPro" id="IPR008979">
    <property type="entry name" value="Galactose-bd-like_sf"/>
</dbReference>
<evidence type="ECO:0000259" key="7">
    <source>
        <dbReference type="Pfam" id="PF02837"/>
    </source>
</evidence>
<dbReference type="Gene3D" id="2.60.40.10">
    <property type="entry name" value="Immunoglobulins"/>
    <property type="match status" value="3"/>
</dbReference>
<feature type="chain" id="PRO_5045296366" evidence="4">
    <location>
        <begin position="21"/>
        <end position="832"/>
    </location>
</feature>
<evidence type="ECO:0000313" key="11">
    <source>
        <dbReference type="Proteomes" id="UP001565200"/>
    </source>
</evidence>
<comment type="similarity">
    <text evidence="1">Belongs to the glycosyl hydrolase 2 family.</text>
</comment>
<evidence type="ECO:0000313" key="10">
    <source>
        <dbReference type="EMBL" id="MEY8245830.1"/>
    </source>
</evidence>
<dbReference type="InterPro" id="IPR051913">
    <property type="entry name" value="GH2_Domain-Containing"/>
</dbReference>
<dbReference type="InterPro" id="IPR006103">
    <property type="entry name" value="Glyco_hydro_2_cat"/>
</dbReference>
<evidence type="ECO:0000259" key="5">
    <source>
        <dbReference type="Pfam" id="PF00703"/>
    </source>
</evidence>
<name>A0ABV4CZ51_9BACT</name>
<feature type="domain" description="Glycoside hydrolase family 2 catalytic" evidence="6">
    <location>
        <begin position="299"/>
        <end position="512"/>
    </location>
</feature>
<organism evidence="10 11">
    <name type="scientific">Heminiphilus faecis</name>
    <dbReference type="NCBI Taxonomy" id="2601703"/>
    <lineage>
        <taxon>Bacteria</taxon>
        <taxon>Pseudomonadati</taxon>
        <taxon>Bacteroidota</taxon>
        <taxon>Bacteroidia</taxon>
        <taxon>Bacteroidales</taxon>
        <taxon>Muribaculaceae</taxon>
        <taxon>Heminiphilus</taxon>
    </lineage>
</organism>
<dbReference type="InterPro" id="IPR013783">
    <property type="entry name" value="Ig-like_fold"/>
</dbReference>
<dbReference type="InterPro" id="IPR006101">
    <property type="entry name" value="Glyco_hydro_2"/>
</dbReference>
<sequence>MKKFLLMAVFAAVVSLSLSAADSRAVSFNDGWRFMLGDSPAMSSPGFDDASWRRLDLPHDWAVEGDFSEDNPSGTGGGALPGGVGWYRKTFTLPGADKDSRVYVDFDGAYMNTTVYINGHELGTRPYGYASFSYDLTPYLKRDGENVIAVRVDNSDQPNSRWYSGCGIYRNVWLRELSPVHVAQWGSYVVPRNVTSESSDLSVSTTVDNTSAGAVSLRLDTRVLDGTGAVVASSSAPLSVAAGSSEVLTQQLRIDSPRLWTLTDPALYKVVTDVVEDGKVVDSYETVTGLRSIAFDAEKGFFLNGENIKINGVCMHHDLGALGAAVNTRAVQRQLEILKDMGVNAYRASHNPPAPEVLALCDSMGILVMDEAFDMWRRRKTERDYARFFDEWYERDLTDLVVRDRNHPSIIMWSIGNEVLEQWSDAAADTLSLEEANLILNFGHGKEQLAQESDSMSVNSLLTRRLADIVRRLDPTRPITTGNNEPDPGNHLFKSGALDIIGFNYHDAWYDGVPENFPGKPFLGTETVSALMTRGHYKMPSDSMTISPLRWDIPWSDPSFACSSYDNHHVPWGTTHENSLRQVRDRDYVMGQFIWTGFDYIGEPTPYGWPARSSYFGIVDLAGFPKDVYYMYQSEWRPDKTVLHLFPHWNWKPGQDVDMWAYYNNADEVELFVNGRSQGVRSKGPDDFHVMWRVPFEPGTVKAVSRKNGKVVAEQTINTAGAPARIRLVPDRDCIKADGSDLSFVTVEILDKDGNICPGADNEVTFEVTGAGRNEGVDNGSPISLERFKSDRRKALAGKALLIVRNDGTPGSITVKAASPGLKPATLRLRAL</sequence>
<comment type="caution">
    <text evidence="10">The sequence shown here is derived from an EMBL/GenBank/DDBJ whole genome shotgun (WGS) entry which is preliminary data.</text>
</comment>
<evidence type="ECO:0000259" key="8">
    <source>
        <dbReference type="Pfam" id="PF16355"/>
    </source>
</evidence>
<dbReference type="InterPro" id="IPR023232">
    <property type="entry name" value="Glyco_hydro_2_AS"/>
</dbReference>
<keyword evidence="4" id="KW-0732">Signal</keyword>
<evidence type="ECO:0000259" key="6">
    <source>
        <dbReference type="Pfam" id="PF02836"/>
    </source>
</evidence>
<protein>
    <submittedName>
        <fullName evidence="10">Glycoside hydrolase family 2 TIM barrel-domain containing protein</fullName>
    </submittedName>
</protein>
<evidence type="ECO:0000256" key="3">
    <source>
        <dbReference type="ARBA" id="ARBA00023295"/>
    </source>
</evidence>
<dbReference type="Pfam" id="PF18565">
    <property type="entry name" value="Glyco_hydro2_C5"/>
    <property type="match status" value="1"/>
</dbReference>
<proteinExistence type="inferred from homology"/>